<gene>
    <name evidence="1" type="ORF">LCGC14_1115790</name>
</gene>
<organism evidence="1">
    <name type="scientific">marine sediment metagenome</name>
    <dbReference type="NCBI Taxonomy" id="412755"/>
    <lineage>
        <taxon>unclassified sequences</taxon>
        <taxon>metagenomes</taxon>
        <taxon>ecological metagenomes</taxon>
    </lineage>
</organism>
<dbReference type="EMBL" id="LAZR01005127">
    <property type="protein sequence ID" value="KKN02629.1"/>
    <property type="molecule type" value="Genomic_DNA"/>
</dbReference>
<proteinExistence type="predicted"/>
<protein>
    <submittedName>
        <fullName evidence="1">Uncharacterized protein</fullName>
    </submittedName>
</protein>
<reference evidence="1" key="1">
    <citation type="journal article" date="2015" name="Nature">
        <title>Complex archaea that bridge the gap between prokaryotes and eukaryotes.</title>
        <authorList>
            <person name="Spang A."/>
            <person name="Saw J.H."/>
            <person name="Jorgensen S.L."/>
            <person name="Zaremba-Niedzwiedzka K."/>
            <person name="Martijn J."/>
            <person name="Lind A.E."/>
            <person name="van Eijk R."/>
            <person name="Schleper C."/>
            <person name="Guy L."/>
            <person name="Ettema T.J."/>
        </authorList>
    </citation>
    <scope>NUCLEOTIDE SEQUENCE</scope>
</reference>
<evidence type="ECO:0000313" key="1">
    <source>
        <dbReference type="EMBL" id="KKN02629.1"/>
    </source>
</evidence>
<comment type="caution">
    <text evidence="1">The sequence shown here is derived from an EMBL/GenBank/DDBJ whole genome shotgun (WGS) entry which is preliminary data.</text>
</comment>
<sequence length="63" mass="7384">MICIDCLNVCWNIGCMGRPLCDNCWNFVHPDNPRALCEFCLITFTIFEVVEEIDSEKIWLSIR</sequence>
<accession>A0A0F9MA60</accession>
<dbReference type="AlphaFoldDB" id="A0A0F9MA60"/>
<name>A0A0F9MA60_9ZZZZ</name>